<evidence type="ECO:0000256" key="1">
    <source>
        <dbReference type="ARBA" id="ARBA00022741"/>
    </source>
</evidence>
<sequence>MVPVLPSSFYAYIKRNIPASSLRARDWGEFTESALVKVVEGLSPSCGPPALLQIYERDVRTNETSKLMWTCPISPQNLREVQDSSRYFSLKIASDINSGEEICLGIAFYTKDDSTAFVAKLWSVIQKVNAVKELRNEEEMQKKYGDMKLTDDDDEDESLWLSMSDELAIEVFKKLSYRDLCNVACTCVKWNLIANDDLLWKELYRKERYPPMGGSDKMRLTGTRARQSLFFSWKTNFVNEWKRAHPVGKSQWLDGDLSIKLVAVGDDCNRLKTKLLFTYTDRYPEDYVPTVFENHVVTRKIGDFTVDLNLWDTAGSGEYDRLRPLYYGETDVFIVLYSVINRTSFQNVAAKWVPEITRFCPGVPIILVAGDVHLRSDASALQKLAAKGESLVTEEEVPIITIIIVIIIVTIIVIVITIIKR</sequence>
<dbReference type="GO" id="GO:0005525">
    <property type="term" value="F:GTP binding"/>
    <property type="evidence" value="ECO:0007669"/>
    <property type="project" value="UniProtKB-KW"/>
</dbReference>
<dbReference type="InterPro" id="IPR005225">
    <property type="entry name" value="Small_GTP-bd"/>
</dbReference>
<dbReference type="Gene3D" id="1.20.1280.50">
    <property type="match status" value="1"/>
</dbReference>
<dbReference type="PROSITE" id="PS51419">
    <property type="entry name" value="RAB"/>
    <property type="match status" value="1"/>
</dbReference>
<evidence type="ECO:0000313" key="6">
    <source>
        <dbReference type="Proteomes" id="UP000011083"/>
    </source>
</evidence>
<proteinExistence type="predicted"/>
<feature type="transmembrane region" description="Helical" evidence="3">
    <location>
        <begin position="397"/>
        <end position="419"/>
    </location>
</feature>
<dbReference type="PANTHER" id="PTHR24072">
    <property type="entry name" value="RHO FAMILY GTPASE"/>
    <property type="match status" value="1"/>
</dbReference>
<dbReference type="CDD" id="cd00157">
    <property type="entry name" value="Rho"/>
    <property type="match status" value="1"/>
</dbReference>
<dbReference type="GeneID" id="14917964"/>
<dbReference type="Gene3D" id="3.40.50.300">
    <property type="entry name" value="P-loop containing nucleotide triphosphate hydrolases"/>
    <property type="match status" value="1"/>
</dbReference>
<dbReference type="SUPFAM" id="SSF81383">
    <property type="entry name" value="F-box domain"/>
    <property type="match status" value="1"/>
</dbReference>
<evidence type="ECO:0000313" key="5">
    <source>
        <dbReference type="EMBL" id="ELR17390.1"/>
    </source>
</evidence>
<evidence type="ECO:0000256" key="2">
    <source>
        <dbReference type="ARBA" id="ARBA00023134"/>
    </source>
</evidence>
<keyword evidence="3" id="KW-1133">Transmembrane helix</keyword>
<dbReference type="SMART" id="SM00175">
    <property type="entry name" value="RAB"/>
    <property type="match status" value="1"/>
</dbReference>
<dbReference type="SMART" id="SM00174">
    <property type="entry name" value="RHO"/>
    <property type="match status" value="1"/>
</dbReference>
<dbReference type="GO" id="GO:0007264">
    <property type="term" value="P:small GTPase-mediated signal transduction"/>
    <property type="evidence" value="ECO:0007669"/>
    <property type="project" value="InterPro"/>
</dbReference>
<dbReference type="InterPro" id="IPR011993">
    <property type="entry name" value="PH-like_dom_sf"/>
</dbReference>
<dbReference type="AlphaFoldDB" id="L8GWK6"/>
<feature type="domain" description="F-box" evidence="4">
    <location>
        <begin position="157"/>
        <end position="203"/>
    </location>
</feature>
<dbReference type="PRINTS" id="PR00449">
    <property type="entry name" value="RASTRNSFRMNG"/>
</dbReference>
<keyword evidence="3" id="KW-0472">Membrane</keyword>
<evidence type="ECO:0000259" key="4">
    <source>
        <dbReference type="PROSITE" id="PS50181"/>
    </source>
</evidence>
<reference evidence="5 6" key="1">
    <citation type="journal article" date="2013" name="Genome Biol.">
        <title>Genome of Acanthamoeba castellanii highlights extensive lateral gene transfer and early evolution of tyrosine kinase signaling.</title>
        <authorList>
            <person name="Clarke M."/>
            <person name="Lohan A.J."/>
            <person name="Liu B."/>
            <person name="Lagkouvardos I."/>
            <person name="Roy S."/>
            <person name="Zafar N."/>
            <person name="Bertelli C."/>
            <person name="Schilde C."/>
            <person name="Kianianmomeni A."/>
            <person name="Burglin T.R."/>
            <person name="Frech C."/>
            <person name="Turcotte B."/>
            <person name="Kopec K.O."/>
            <person name="Synnott J.M."/>
            <person name="Choo C."/>
            <person name="Paponov I."/>
            <person name="Finkler A."/>
            <person name="Soon Heng Tan C."/>
            <person name="Hutchins A.P."/>
            <person name="Weinmeier T."/>
            <person name="Rattei T."/>
            <person name="Chu J.S."/>
            <person name="Gimenez G."/>
            <person name="Irimia M."/>
            <person name="Rigden D.J."/>
            <person name="Fitzpatrick D.A."/>
            <person name="Lorenzo-Morales J."/>
            <person name="Bateman A."/>
            <person name="Chiu C.H."/>
            <person name="Tang P."/>
            <person name="Hegemann P."/>
            <person name="Fromm H."/>
            <person name="Raoult D."/>
            <person name="Greub G."/>
            <person name="Miranda-Saavedra D."/>
            <person name="Chen N."/>
            <person name="Nash P."/>
            <person name="Ginger M.L."/>
            <person name="Horn M."/>
            <person name="Schaap P."/>
            <person name="Caler L."/>
            <person name="Loftus B."/>
        </authorList>
    </citation>
    <scope>NUCLEOTIDE SEQUENCE [LARGE SCALE GENOMIC DNA]</scope>
    <source>
        <strain evidence="5 6">Neff</strain>
    </source>
</reference>
<name>L8GWK6_ACACF</name>
<dbReference type="PROSITE" id="PS50181">
    <property type="entry name" value="FBOX"/>
    <property type="match status" value="1"/>
</dbReference>
<keyword evidence="1" id="KW-0547">Nucleotide-binding</keyword>
<dbReference type="InterPro" id="IPR003578">
    <property type="entry name" value="Small_GTPase_Rho"/>
</dbReference>
<dbReference type="PROSITE" id="PS51420">
    <property type="entry name" value="RHO"/>
    <property type="match status" value="1"/>
</dbReference>
<dbReference type="KEGG" id="acan:ACA1_061280"/>
<dbReference type="GO" id="GO:0006897">
    <property type="term" value="P:endocytosis"/>
    <property type="evidence" value="ECO:0007669"/>
    <property type="project" value="InterPro"/>
</dbReference>
<dbReference type="SMART" id="SM00173">
    <property type="entry name" value="RAS"/>
    <property type="match status" value="1"/>
</dbReference>
<dbReference type="Pfam" id="PF12937">
    <property type="entry name" value="F-box-like"/>
    <property type="match status" value="1"/>
</dbReference>
<dbReference type="GO" id="GO:0003924">
    <property type="term" value="F:GTPase activity"/>
    <property type="evidence" value="ECO:0007669"/>
    <property type="project" value="InterPro"/>
</dbReference>
<evidence type="ECO:0000256" key="3">
    <source>
        <dbReference type="SAM" id="Phobius"/>
    </source>
</evidence>
<dbReference type="InterPro" id="IPR001806">
    <property type="entry name" value="Small_GTPase"/>
</dbReference>
<dbReference type="Pfam" id="PF00071">
    <property type="entry name" value="Ras"/>
    <property type="match status" value="1"/>
</dbReference>
<dbReference type="InterPro" id="IPR012466">
    <property type="entry name" value="NECAP_PHear"/>
</dbReference>
<dbReference type="STRING" id="1257118.L8GWK6"/>
<accession>L8GWK6</accession>
<keyword evidence="3" id="KW-0812">Transmembrane</keyword>
<dbReference type="VEuPathDB" id="AmoebaDB:ACA1_061280"/>
<protein>
    <submittedName>
        <fullName evidence="5">Ras subfamily protein</fullName>
    </submittedName>
</protein>
<dbReference type="InterPro" id="IPR027417">
    <property type="entry name" value="P-loop_NTPase"/>
</dbReference>
<dbReference type="Proteomes" id="UP000011083">
    <property type="component" value="Unassembled WGS sequence"/>
</dbReference>
<organism evidence="5 6">
    <name type="scientific">Acanthamoeba castellanii (strain ATCC 30010 / Neff)</name>
    <dbReference type="NCBI Taxonomy" id="1257118"/>
    <lineage>
        <taxon>Eukaryota</taxon>
        <taxon>Amoebozoa</taxon>
        <taxon>Discosea</taxon>
        <taxon>Longamoebia</taxon>
        <taxon>Centramoebida</taxon>
        <taxon>Acanthamoebidae</taxon>
        <taxon>Acanthamoeba</taxon>
    </lineage>
</organism>
<dbReference type="SMART" id="SM00256">
    <property type="entry name" value="FBOX"/>
    <property type="match status" value="1"/>
</dbReference>
<keyword evidence="6" id="KW-1185">Reference proteome</keyword>
<dbReference type="EMBL" id="KB007974">
    <property type="protein sequence ID" value="ELR17390.1"/>
    <property type="molecule type" value="Genomic_DNA"/>
</dbReference>
<dbReference type="RefSeq" id="XP_004339403.1">
    <property type="nucleotide sequence ID" value="XM_004339355.1"/>
</dbReference>
<dbReference type="InterPro" id="IPR001810">
    <property type="entry name" value="F-box_dom"/>
</dbReference>
<dbReference type="Pfam" id="PF07933">
    <property type="entry name" value="DUF1681"/>
    <property type="match status" value="1"/>
</dbReference>
<dbReference type="SUPFAM" id="SSF50729">
    <property type="entry name" value="PH domain-like"/>
    <property type="match status" value="1"/>
</dbReference>
<dbReference type="GO" id="GO:0016020">
    <property type="term" value="C:membrane"/>
    <property type="evidence" value="ECO:0007669"/>
    <property type="project" value="InterPro"/>
</dbReference>
<dbReference type="NCBIfam" id="TIGR00231">
    <property type="entry name" value="small_GTP"/>
    <property type="match status" value="1"/>
</dbReference>
<dbReference type="Gene3D" id="2.30.29.30">
    <property type="entry name" value="Pleckstrin-homology domain (PH domain)/Phosphotyrosine-binding domain (PTB)"/>
    <property type="match status" value="1"/>
</dbReference>
<gene>
    <name evidence="5" type="ORF">ACA1_061280</name>
</gene>
<dbReference type="OrthoDB" id="8830751at2759"/>
<dbReference type="SUPFAM" id="SSF52540">
    <property type="entry name" value="P-loop containing nucleoside triphosphate hydrolases"/>
    <property type="match status" value="1"/>
</dbReference>
<dbReference type="InterPro" id="IPR036047">
    <property type="entry name" value="F-box-like_dom_sf"/>
</dbReference>
<keyword evidence="2" id="KW-0342">GTP-binding</keyword>